<organism evidence="1 2">
    <name type="scientific">Jaapia argillacea MUCL 33604</name>
    <dbReference type="NCBI Taxonomy" id="933084"/>
    <lineage>
        <taxon>Eukaryota</taxon>
        <taxon>Fungi</taxon>
        <taxon>Dikarya</taxon>
        <taxon>Basidiomycota</taxon>
        <taxon>Agaricomycotina</taxon>
        <taxon>Agaricomycetes</taxon>
        <taxon>Agaricomycetidae</taxon>
        <taxon>Jaapiales</taxon>
        <taxon>Jaapiaceae</taxon>
        <taxon>Jaapia</taxon>
    </lineage>
</organism>
<dbReference type="EMBL" id="KL197723">
    <property type="protein sequence ID" value="KDQ56203.1"/>
    <property type="molecule type" value="Genomic_DNA"/>
</dbReference>
<proteinExistence type="predicted"/>
<sequence>MPPIRELHYAFNDLEDRVVLNAFNSVSSTLNRDVAHALCETLRAVNIEYRDNLTEGDGYWSSRPW</sequence>
<dbReference type="InParanoid" id="A0A067PN26"/>
<gene>
    <name evidence="1" type="ORF">JAAARDRAFT_195393</name>
</gene>
<dbReference type="AlphaFoldDB" id="A0A067PN26"/>
<accession>A0A067PN26</accession>
<protein>
    <submittedName>
        <fullName evidence="1">Uncharacterized protein</fullName>
    </submittedName>
</protein>
<name>A0A067PN26_9AGAM</name>
<keyword evidence="2" id="KW-1185">Reference proteome</keyword>
<evidence type="ECO:0000313" key="1">
    <source>
        <dbReference type="EMBL" id="KDQ56203.1"/>
    </source>
</evidence>
<evidence type="ECO:0000313" key="2">
    <source>
        <dbReference type="Proteomes" id="UP000027265"/>
    </source>
</evidence>
<dbReference type="Proteomes" id="UP000027265">
    <property type="component" value="Unassembled WGS sequence"/>
</dbReference>
<dbReference type="HOGENOM" id="CLU_2850004_0_0_1"/>
<reference evidence="2" key="1">
    <citation type="journal article" date="2014" name="Proc. Natl. Acad. Sci. U.S.A.">
        <title>Extensive sampling of basidiomycete genomes demonstrates inadequacy of the white-rot/brown-rot paradigm for wood decay fungi.</title>
        <authorList>
            <person name="Riley R."/>
            <person name="Salamov A.A."/>
            <person name="Brown D.W."/>
            <person name="Nagy L.G."/>
            <person name="Floudas D."/>
            <person name="Held B.W."/>
            <person name="Levasseur A."/>
            <person name="Lombard V."/>
            <person name="Morin E."/>
            <person name="Otillar R."/>
            <person name="Lindquist E.A."/>
            <person name="Sun H."/>
            <person name="LaButti K.M."/>
            <person name="Schmutz J."/>
            <person name="Jabbour D."/>
            <person name="Luo H."/>
            <person name="Baker S.E."/>
            <person name="Pisabarro A.G."/>
            <person name="Walton J.D."/>
            <person name="Blanchette R.A."/>
            <person name="Henrissat B."/>
            <person name="Martin F."/>
            <person name="Cullen D."/>
            <person name="Hibbett D.S."/>
            <person name="Grigoriev I.V."/>
        </authorList>
    </citation>
    <scope>NUCLEOTIDE SEQUENCE [LARGE SCALE GENOMIC DNA]</scope>
    <source>
        <strain evidence="2">MUCL 33604</strain>
    </source>
</reference>